<evidence type="ECO:0000313" key="3">
    <source>
        <dbReference type="EMBL" id="KAJ0401446.1"/>
    </source>
</evidence>
<feature type="transmembrane region" description="Helical" evidence="2">
    <location>
        <begin position="235"/>
        <end position="254"/>
    </location>
</feature>
<organism evidence="3 4">
    <name type="scientific">Pythium insidiosum</name>
    <name type="common">Pythiosis disease agent</name>
    <dbReference type="NCBI Taxonomy" id="114742"/>
    <lineage>
        <taxon>Eukaryota</taxon>
        <taxon>Sar</taxon>
        <taxon>Stramenopiles</taxon>
        <taxon>Oomycota</taxon>
        <taxon>Peronosporomycetes</taxon>
        <taxon>Pythiales</taxon>
        <taxon>Pythiaceae</taxon>
        <taxon>Pythium</taxon>
    </lineage>
</organism>
<keyword evidence="2" id="KW-0812">Transmembrane</keyword>
<sequence>MLRLAVSKGASVSPRALRCPHARHHVTRRLQLIQTPHPAARFIPSSLTATSLVVTGGAVIAFVNSLPPRSDPEEAVSDKPETPAKNSERNAVGQMVATLYMANLLLTLSLSSPATQRLVRRHFRCSYEGITKGKRWHTLLTSSLVMERPSNALLVLTLIPLGLDTPFEPYFDMAANGGAPDPLAASMPEGGMPRQLPLWGFVSLFTSSVIASNVLELRARRKAYLLNIKRGRSVVARASFVSPLAAVLTWSMIARDQFGLALMGPAVAIVGAARGSKAMIGVLGAYAMVALHWQQQHQHASQLRSELAQTEETKHSSDGPSRVVL</sequence>
<keyword evidence="2" id="KW-1133">Transmembrane helix</keyword>
<feature type="region of interest" description="Disordered" evidence="1">
    <location>
        <begin position="69"/>
        <end position="89"/>
    </location>
</feature>
<comment type="caution">
    <text evidence="3">The sequence shown here is derived from an EMBL/GenBank/DDBJ whole genome shotgun (WGS) entry which is preliminary data.</text>
</comment>
<feature type="transmembrane region" description="Helical" evidence="2">
    <location>
        <begin position="266"/>
        <end position="289"/>
    </location>
</feature>
<proteinExistence type="predicted"/>
<dbReference type="EMBL" id="JAKCXM010000128">
    <property type="protein sequence ID" value="KAJ0401446.1"/>
    <property type="molecule type" value="Genomic_DNA"/>
</dbReference>
<gene>
    <name evidence="3" type="ORF">P43SY_001014</name>
</gene>
<reference evidence="3" key="1">
    <citation type="submission" date="2021-12" db="EMBL/GenBank/DDBJ databases">
        <title>Prjna785345.</title>
        <authorList>
            <person name="Rujirawat T."/>
            <person name="Krajaejun T."/>
        </authorList>
    </citation>
    <scope>NUCLEOTIDE SEQUENCE</scope>
    <source>
        <strain evidence="3">Pi057C3</strain>
    </source>
</reference>
<dbReference type="Proteomes" id="UP001209570">
    <property type="component" value="Unassembled WGS sequence"/>
</dbReference>
<evidence type="ECO:0000256" key="1">
    <source>
        <dbReference type="SAM" id="MobiDB-lite"/>
    </source>
</evidence>
<feature type="region of interest" description="Disordered" evidence="1">
    <location>
        <begin position="302"/>
        <end position="325"/>
    </location>
</feature>
<feature type="compositionally biased region" description="Basic and acidic residues" evidence="1">
    <location>
        <begin position="70"/>
        <end position="88"/>
    </location>
</feature>
<evidence type="ECO:0000313" key="4">
    <source>
        <dbReference type="Proteomes" id="UP001209570"/>
    </source>
</evidence>
<keyword evidence="4" id="KW-1185">Reference proteome</keyword>
<accession>A0AAD5QB27</accession>
<keyword evidence="2" id="KW-0472">Membrane</keyword>
<protein>
    <submittedName>
        <fullName evidence="3">Uncharacterized protein</fullName>
    </submittedName>
</protein>
<feature type="transmembrane region" description="Helical" evidence="2">
    <location>
        <begin position="196"/>
        <end position="215"/>
    </location>
</feature>
<evidence type="ECO:0000256" key="2">
    <source>
        <dbReference type="SAM" id="Phobius"/>
    </source>
</evidence>
<dbReference type="AlphaFoldDB" id="A0AAD5QB27"/>
<name>A0AAD5QB27_PYTIN</name>